<sequence>MEDSRIIEELPDESKSDKKLVPSIPEGSNIKETMQEKKEEKPENKNSNSGPKKWCLTDFEVGRALGKGKFGNVYLAREKQSQYIIALKVIFKVQVTKAKLEHQLRREIEIQAHLRHPNILKLYGYFHDSTRVYLILEYAKMGELYKLLQSQPEHRFPEKRSAEIIKELSDALIYLHSKGVIHRDIKPENILLGPKGEVKIADFGWSVHSPNSRRGTICGTLDYLPPEMVKNQQHDYTVDLWSSGVLCFELIAGKAPFEARTYEVTYHNIINAIYSFPAFVSEEARDLIKKLLVPEPSKRLPLKQVLQHPWIQMHVTNCGTM</sequence>
<evidence type="ECO:0000256" key="1">
    <source>
        <dbReference type="ARBA" id="ARBA00004214"/>
    </source>
</evidence>
<keyword evidence="4 10" id="KW-0547">Nucleotide-binding</keyword>
<evidence type="ECO:0000256" key="9">
    <source>
        <dbReference type="PIRSR" id="PIRSR630616-1"/>
    </source>
</evidence>
<dbReference type="GO" id="GO:0032506">
    <property type="term" value="P:cytokinetic process"/>
    <property type="evidence" value="ECO:0007669"/>
    <property type="project" value="UniProtKB-ARBA"/>
</dbReference>
<proteinExistence type="evidence at transcript level"/>
<protein>
    <recommendedName>
        <fullName evidence="14">Aurora kinase</fullName>
        <ecNumber evidence="14">2.7.11.1</ecNumber>
    </recommendedName>
</protein>
<dbReference type="GO" id="GO:0030261">
    <property type="term" value="P:chromosome condensation"/>
    <property type="evidence" value="ECO:0007669"/>
    <property type="project" value="UniProtKB-ARBA"/>
</dbReference>
<dbReference type="AlphaFoldDB" id="A0A023F859"/>
<evidence type="ECO:0000256" key="14">
    <source>
        <dbReference type="RuleBase" id="RU367134"/>
    </source>
</evidence>
<keyword evidence="6 10" id="KW-0067">ATP-binding</keyword>
<dbReference type="GO" id="GO:0006325">
    <property type="term" value="P:chromatin organization"/>
    <property type="evidence" value="ECO:0007669"/>
    <property type="project" value="UniProtKB-ARBA"/>
</dbReference>
<dbReference type="FunFam" id="3.30.200.20:FF:000042">
    <property type="entry name" value="Aurora kinase A"/>
    <property type="match status" value="1"/>
</dbReference>
<keyword evidence="2 13" id="KW-0723">Serine/threonine-protein kinase</keyword>
<evidence type="ECO:0000256" key="12">
    <source>
        <dbReference type="PROSITE-ProRule" id="PRU10141"/>
    </source>
</evidence>
<keyword evidence="3 14" id="KW-0808">Transferase</keyword>
<feature type="binding site" evidence="10">
    <location>
        <position position="202"/>
    </location>
    <ligand>
        <name>ATP</name>
        <dbReference type="ChEBI" id="CHEBI:30616"/>
    </ligand>
</feature>
<evidence type="ECO:0000256" key="3">
    <source>
        <dbReference type="ARBA" id="ARBA00022679"/>
    </source>
</evidence>
<dbReference type="GO" id="GO:0030496">
    <property type="term" value="C:midbody"/>
    <property type="evidence" value="ECO:0007669"/>
    <property type="project" value="UniProtKB-SubCell"/>
</dbReference>
<evidence type="ECO:0000256" key="7">
    <source>
        <dbReference type="ARBA" id="ARBA00047899"/>
    </source>
</evidence>
<comment type="catalytic activity">
    <reaction evidence="7 14">
        <text>L-threonyl-[protein] + ATP = O-phospho-L-threonyl-[protein] + ADP + H(+)</text>
        <dbReference type="Rhea" id="RHEA:46608"/>
        <dbReference type="Rhea" id="RHEA-COMP:11060"/>
        <dbReference type="Rhea" id="RHEA-COMP:11605"/>
        <dbReference type="ChEBI" id="CHEBI:15378"/>
        <dbReference type="ChEBI" id="CHEBI:30013"/>
        <dbReference type="ChEBI" id="CHEBI:30616"/>
        <dbReference type="ChEBI" id="CHEBI:61977"/>
        <dbReference type="ChEBI" id="CHEBI:456216"/>
        <dbReference type="EC" id="2.7.11.1"/>
    </reaction>
</comment>
<dbReference type="FunFam" id="1.10.510.10:FF:000235">
    <property type="entry name" value="Serine/threonine-protein kinase ark1"/>
    <property type="match status" value="1"/>
</dbReference>
<evidence type="ECO:0000256" key="13">
    <source>
        <dbReference type="RuleBase" id="RU000304"/>
    </source>
</evidence>
<evidence type="ECO:0000256" key="6">
    <source>
        <dbReference type="ARBA" id="ARBA00022840"/>
    </source>
</evidence>
<evidence type="ECO:0000259" key="16">
    <source>
        <dbReference type="PROSITE" id="PS50011"/>
    </source>
</evidence>
<feature type="binding site" evidence="10">
    <location>
        <begin position="137"/>
        <end position="139"/>
    </location>
    <ligand>
        <name>ATP</name>
        <dbReference type="ChEBI" id="CHEBI:30616"/>
    </ligand>
</feature>
<dbReference type="PANTHER" id="PTHR24350">
    <property type="entry name" value="SERINE/THREONINE-PROTEIN KINASE IAL-RELATED"/>
    <property type="match status" value="1"/>
</dbReference>
<dbReference type="CDD" id="cd14007">
    <property type="entry name" value="STKc_Aurora"/>
    <property type="match status" value="1"/>
</dbReference>
<dbReference type="GO" id="GO:0005524">
    <property type="term" value="F:ATP binding"/>
    <property type="evidence" value="ECO:0007669"/>
    <property type="project" value="UniProtKB-UniRule"/>
</dbReference>
<evidence type="ECO:0000256" key="15">
    <source>
        <dbReference type="SAM" id="MobiDB-lite"/>
    </source>
</evidence>
<dbReference type="GO" id="GO:0004674">
    <property type="term" value="F:protein serine/threonine kinase activity"/>
    <property type="evidence" value="ECO:0007669"/>
    <property type="project" value="UniProtKB-KW"/>
</dbReference>
<dbReference type="PROSITE" id="PS00108">
    <property type="entry name" value="PROTEIN_KINASE_ST"/>
    <property type="match status" value="1"/>
</dbReference>
<evidence type="ECO:0000313" key="17">
    <source>
        <dbReference type="EMBL" id="JAC17496.1"/>
    </source>
</evidence>
<feature type="compositionally biased region" description="Basic and acidic residues" evidence="15">
    <location>
        <begin position="33"/>
        <end position="44"/>
    </location>
</feature>
<dbReference type="PROSITE" id="PS00107">
    <property type="entry name" value="PROTEIN_KINASE_ATP"/>
    <property type="match status" value="1"/>
</dbReference>
<feature type="region of interest" description="Disordered" evidence="15">
    <location>
        <begin position="1"/>
        <end position="50"/>
    </location>
</feature>
<feature type="binding site" evidence="10">
    <location>
        <position position="69"/>
    </location>
    <ligand>
        <name>ATP</name>
        <dbReference type="ChEBI" id="CHEBI:30616"/>
    </ligand>
</feature>
<evidence type="ECO:0000256" key="2">
    <source>
        <dbReference type="ARBA" id="ARBA00022527"/>
    </source>
</evidence>
<dbReference type="GO" id="GO:0000070">
    <property type="term" value="P:mitotic sister chromatid segregation"/>
    <property type="evidence" value="ECO:0007669"/>
    <property type="project" value="UniProtKB-ARBA"/>
</dbReference>
<dbReference type="InterPro" id="IPR017441">
    <property type="entry name" value="Protein_kinase_ATP_BS"/>
</dbReference>
<keyword evidence="5 14" id="KW-0418">Kinase</keyword>
<dbReference type="Pfam" id="PF00069">
    <property type="entry name" value="Pkinase"/>
    <property type="match status" value="1"/>
</dbReference>
<dbReference type="EC" id="2.7.11.1" evidence="14"/>
<evidence type="ECO:0000256" key="10">
    <source>
        <dbReference type="PIRSR" id="PIRSR630616-2"/>
    </source>
</evidence>
<dbReference type="PIRSF" id="PIRSF000654">
    <property type="entry name" value="Integrin-linked_kinase"/>
    <property type="match status" value="1"/>
</dbReference>
<accession>A0A023F859</accession>
<feature type="binding site" evidence="10">
    <location>
        <position position="88"/>
    </location>
    <ligand>
        <name>ATP</name>
        <dbReference type="ChEBI" id="CHEBI:30616"/>
    </ligand>
</feature>
<dbReference type="Gene3D" id="3.30.200.20">
    <property type="entry name" value="Phosphorylase Kinase, domain 1"/>
    <property type="match status" value="1"/>
</dbReference>
<feature type="domain" description="Protein kinase" evidence="16">
    <location>
        <begin position="59"/>
        <end position="311"/>
    </location>
</feature>
<feature type="compositionally biased region" description="Basic and acidic residues" evidence="15">
    <location>
        <begin position="1"/>
        <end position="20"/>
    </location>
</feature>
<organism evidence="17">
    <name type="scientific">Triatoma infestans</name>
    <name type="common">Assassin bug</name>
    <dbReference type="NCBI Taxonomy" id="30076"/>
    <lineage>
        <taxon>Eukaryota</taxon>
        <taxon>Metazoa</taxon>
        <taxon>Ecdysozoa</taxon>
        <taxon>Arthropoda</taxon>
        <taxon>Hexapoda</taxon>
        <taxon>Insecta</taxon>
        <taxon>Pterygota</taxon>
        <taxon>Neoptera</taxon>
        <taxon>Paraneoptera</taxon>
        <taxon>Hemiptera</taxon>
        <taxon>Heteroptera</taxon>
        <taxon>Panheteroptera</taxon>
        <taxon>Cimicomorpha</taxon>
        <taxon>Reduviidae</taxon>
        <taxon>Triatominae</taxon>
        <taxon>Triatoma</taxon>
    </lineage>
</organism>
<dbReference type="Gene3D" id="1.10.510.10">
    <property type="entry name" value="Transferase(Phosphotransferase) domain 1"/>
    <property type="match status" value="1"/>
</dbReference>
<comment type="similarity">
    <text evidence="14">Belongs to the protein kinase superfamily. Ser/Thr protein kinase family. Aurora subfamily.</text>
</comment>
<evidence type="ECO:0000256" key="5">
    <source>
        <dbReference type="ARBA" id="ARBA00022777"/>
    </source>
</evidence>
<dbReference type="PROSITE" id="PS50011">
    <property type="entry name" value="PROTEIN_KINASE_DOM"/>
    <property type="match status" value="1"/>
</dbReference>
<dbReference type="SUPFAM" id="SSF56112">
    <property type="entry name" value="Protein kinase-like (PK-like)"/>
    <property type="match status" value="1"/>
</dbReference>
<evidence type="ECO:0000256" key="11">
    <source>
        <dbReference type="PIRSR" id="PIRSR630616-3"/>
    </source>
</evidence>
<dbReference type="InterPro" id="IPR030616">
    <property type="entry name" value="Aur-like"/>
</dbReference>
<feature type="active site" description="Proton acceptor" evidence="9">
    <location>
        <position position="184"/>
    </location>
</feature>
<comment type="catalytic activity">
    <reaction evidence="8 14">
        <text>L-seryl-[protein] + ATP = O-phospho-L-seryl-[protein] + ADP + H(+)</text>
        <dbReference type="Rhea" id="RHEA:17989"/>
        <dbReference type="Rhea" id="RHEA-COMP:9863"/>
        <dbReference type="Rhea" id="RHEA-COMP:11604"/>
        <dbReference type="ChEBI" id="CHEBI:15378"/>
        <dbReference type="ChEBI" id="CHEBI:29999"/>
        <dbReference type="ChEBI" id="CHEBI:30616"/>
        <dbReference type="ChEBI" id="CHEBI:83421"/>
        <dbReference type="ChEBI" id="CHEBI:456216"/>
        <dbReference type="EC" id="2.7.11.1"/>
    </reaction>
</comment>
<evidence type="ECO:0000256" key="8">
    <source>
        <dbReference type="ARBA" id="ARBA00048679"/>
    </source>
</evidence>
<comment type="subcellular location">
    <subcellularLocation>
        <location evidence="1">Midbody</location>
    </subcellularLocation>
</comment>
<evidence type="ECO:0000256" key="4">
    <source>
        <dbReference type="ARBA" id="ARBA00022741"/>
    </source>
</evidence>
<name>A0A023F859_TRIIF</name>
<feature type="binding site" evidence="12">
    <location>
        <position position="92"/>
    </location>
    <ligand>
        <name>ATP</name>
        <dbReference type="ChEBI" id="CHEBI:30616"/>
    </ligand>
</feature>
<feature type="cross-link" description="Glycyl lysine isopeptide (Lys-Gly) (interchain with G-Cter in SUMO2)" evidence="11">
    <location>
        <position position="186"/>
    </location>
</feature>
<reference evidence="17" key="1">
    <citation type="journal article" date="2014" name="PLoS Negl. Trop. Dis.">
        <title>An updated insight into the Sialotranscriptome of Triatoma infestans: developmental stage and geographic variations.</title>
        <authorList>
            <person name="Schwarz A."/>
            <person name="Medrano-Mercado N."/>
            <person name="Schaub G.A."/>
            <person name="Struchiner C.J."/>
            <person name="Bargues M.D."/>
            <person name="Levy M.Z."/>
            <person name="Ribeiro J.M."/>
        </authorList>
    </citation>
    <scope>NUCLEOTIDE SEQUENCE</scope>
    <source>
        <strain evidence="17">Chile</strain>
        <tissue evidence="17">Salivary glands</tissue>
    </source>
</reference>
<dbReference type="InterPro" id="IPR000719">
    <property type="entry name" value="Prot_kinase_dom"/>
</dbReference>
<dbReference type="InterPro" id="IPR008271">
    <property type="entry name" value="Ser/Thr_kinase_AS"/>
</dbReference>
<feature type="binding site" evidence="10">
    <location>
        <begin position="188"/>
        <end position="189"/>
    </location>
    <ligand>
        <name>ATP</name>
        <dbReference type="ChEBI" id="CHEBI:30616"/>
    </ligand>
</feature>
<dbReference type="InterPro" id="IPR011009">
    <property type="entry name" value="Kinase-like_dom_sf"/>
</dbReference>
<dbReference type="SMART" id="SM00220">
    <property type="entry name" value="S_TKc"/>
    <property type="match status" value="1"/>
</dbReference>
<dbReference type="EMBL" id="GBBI01001216">
    <property type="protein sequence ID" value="JAC17496.1"/>
    <property type="molecule type" value="mRNA"/>
</dbReference>